<dbReference type="EMBL" id="JANJYI010000009">
    <property type="protein sequence ID" value="KAK2634843.1"/>
    <property type="molecule type" value="Genomic_DNA"/>
</dbReference>
<evidence type="ECO:0000313" key="3">
    <source>
        <dbReference type="Proteomes" id="UP001280121"/>
    </source>
</evidence>
<evidence type="ECO:0000259" key="1">
    <source>
        <dbReference type="Pfam" id="PF13456"/>
    </source>
</evidence>
<protein>
    <recommendedName>
        <fullName evidence="1">RNase H type-1 domain-containing protein</fullName>
    </recommendedName>
</protein>
<dbReference type="GO" id="GO:0003676">
    <property type="term" value="F:nucleic acid binding"/>
    <property type="evidence" value="ECO:0007669"/>
    <property type="project" value="InterPro"/>
</dbReference>
<dbReference type="Proteomes" id="UP001280121">
    <property type="component" value="Unassembled WGS sequence"/>
</dbReference>
<dbReference type="PANTHER" id="PTHR47723:SF19">
    <property type="entry name" value="POLYNUCLEOTIDYL TRANSFERASE, RIBONUCLEASE H-LIKE SUPERFAMILY PROTEIN"/>
    <property type="match status" value="1"/>
</dbReference>
<dbReference type="GO" id="GO:0004523">
    <property type="term" value="F:RNA-DNA hybrid ribonuclease activity"/>
    <property type="evidence" value="ECO:0007669"/>
    <property type="project" value="InterPro"/>
</dbReference>
<reference evidence="2" key="1">
    <citation type="journal article" date="2023" name="Plant J.">
        <title>Genome sequences and population genomics provide insights into the demographic history, inbreeding, and mutation load of two 'living fossil' tree species of Dipteronia.</title>
        <authorList>
            <person name="Feng Y."/>
            <person name="Comes H.P."/>
            <person name="Chen J."/>
            <person name="Zhu S."/>
            <person name="Lu R."/>
            <person name="Zhang X."/>
            <person name="Li P."/>
            <person name="Qiu J."/>
            <person name="Olsen K.M."/>
            <person name="Qiu Y."/>
        </authorList>
    </citation>
    <scope>NUCLEOTIDE SEQUENCE</scope>
    <source>
        <strain evidence="2">KIB01</strain>
    </source>
</reference>
<feature type="domain" description="RNase H type-1" evidence="1">
    <location>
        <begin position="1"/>
        <end position="79"/>
    </location>
</feature>
<sequence length="112" mass="12019">MAEAMVILRGIRFAVDSGLLPAVVESDAKYVVELINGGVAPLADIGFVVLDILSFNSTFPISISYMFIKANIIAHTSAHSLVQLALSFDEDFFWLESVPPSVEALVLTDCSG</sequence>
<dbReference type="InterPro" id="IPR002156">
    <property type="entry name" value="RNaseH_domain"/>
</dbReference>
<evidence type="ECO:0000313" key="2">
    <source>
        <dbReference type="EMBL" id="KAK2634843.1"/>
    </source>
</evidence>
<proteinExistence type="predicted"/>
<gene>
    <name evidence="2" type="ORF">Ddye_029635</name>
</gene>
<dbReference type="AlphaFoldDB" id="A0AAD9TFH7"/>
<dbReference type="CDD" id="cd06222">
    <property type="entry name" value="RNase_H_like"/>
    <property type="match status" value="1"/>
</dbReference>
<name>A0AAD9TFH7_9ROSI</name>
<dbReference type="InterPro" id="IPR044730">
    <property type="entry name" value="RNase_H-like_dom_plant"/>
</dbReference>
<accession>A0AAD9TFH7</accession>
<dbReference type="Pfam" id="PF13456">
    <property type="entry name" value="RVT_3"/>
    <property type="match status" value="1"/>
</dbReference>
<organism evidence="2 3">
    <name type="scientific">Dipteronia dyeriana</name>
    <dbReference type="NCBI Taxonomy" id="168575"/>
    <lineage>
        <taxon>Eukaryota</taxon>
        <taxon>Viridiplantae</taxon>
        <taxon>Streptophyta</taxon>
        <taxon>Embryophyta</taxon>
        <taxon>Tracheophyta</taxon>
        <taxon>Spermatophyta</taxon>
        <taxon>Magnoliopsida</taxon>
        <taxon>eudicotyledons</taxon>
        <taxon>Gunneridae</taxon>
        <taxon>Pentapetalae</taxon>
        <taxon>rosids</taxon>
        <taxon>malvids</taxon>
        <taxon>Sapindales</taxon>
        <taxon>Sapindaceae</taxon>
        <taxon>Hippocastanoideae</taxon>
        <taxon>Acereae</taxon>
        <taxon>Dipteronia</taxon>
    </lineage>
</organism>
<comment type="caution">
    <text evidence="2">The sequence shown here is derived from an EMBL/GenBank/DDBJ whole genome shotgun (WGS) entry which is preliminary data.</text>
</comment>
<keyword evidence="3" id="KW-1185">Reference proteome</keyword>
<dbReference type="InterPro" id="IPR053151">
    <property type="entry name" value="RNase_H-like"/>
</dbReference>
<dbReference type="PANTHER" id="PTHR47723">
    <property type="entry name" value="OS05G0353850 PROTEIN"/>
    <property type="match status" value="1"/>
</dbReference>